<comment type="caution">
    <text evidence="3">The sequence shown here is derived from an EMBL/GenBank/DDBJ whole genome shotgun (WGS) entry which is preliminary data.</text>
</comment>
<evidence type="ECO:0000259" key="2">
    <source>
        <dbReference type="PROSITE" id="PS50108"/>
    </source>
</evidence>
<feature type="region of interest" description="Disordered" evidence="1">
    <location>
        <begin position="92"/>
        <end position="112"/>
    </location>
</feature>
<name>A0A8S1EE04_9PELO</name>
<dbReference type="OrthoDB" id="2156623at2759"/>
<dbReference type="Proteomes" id="UP000494206">
    <property type="component" value="Unassembled WGS sequence"/>
</dbReference>
<evidence type="ECO:0000256" key="1">
    <source>
        <dbReference type="SAM" id="MobiDB-lite"/>
    </source>
</evidence>
<dbReference type="InterPro" id="IPR000095">
    <property type="entry name" value="CRIB_dom"/>
</dbReference>
<feature type="domain" description="CRIB" evidence="2">
    <location>
        <begin position="64"/>
        <end position="77"/>
    </location>
</feature>
<dbReference type="AlphaFoldDB" id="A0A8S1EE04"/>
<dbReference type="SMART" id="SM00285">
    <property type="entry name" value="PBD"/>
    <property type="match status" value="1"/>
</dbReference>
<accession>A0A8S1EE04</accession>
<dbReference type="CDD" id="cd00132">
    <property type="entry name" value="CRIB"/>
    <property type="match status" value="1"/>
</dbReference>
<protein>
    <recommendedName>
        <fullName evidence="2">CRIB domain-containing protein</fullName>
    </recommendedName>
</protein>
<sequence>MCLFNDSPIVILLHDVLGEEDSIDIPLNVVQSTDGRKVNRRKFTFRTPGKDERPLSERRSQIQISSPSDFMHIVHMGPAPVMELQQNFIDLQSNHSHNSSDKDSLNRSVNND</sequence>
<evidence type="ECO:0000313" key="3">
    <source>
        <dbReference type="EMBL" id="CAB3397980.1"/>
    </source>
</evidence>
<proteinExistence type="predicted"/>
<reference evidence="3 4" key="1">
    <citation type="submission" date="2020-04" db="EMBL/GenBank/DDBJ databases">
        <authorList>
            <person name="Laetsch R D."/>
            <person name="Stevens L."/>
            <person name="Kumar S."/>
            <person name="Blaxter L. M."/>
        </authorList>
    </citation>
    <scope>NUCLEOTIDE SEQUENCE [LARGE SCALE GENOMIC DNA]</scope>
</reference>
<organism evidence="3 4">
    <name type="scientific">Caenorhabditis bovis</name>
    <dbReference type="NCBI Taxonomy" id="2654633"/>
    <lineage>
        <taxon>Eukaryota</taxon>
        <taxon>Metazoa</taxon>
        <taxon>Ecdysozoa</taxon>
        <taxon>Nematoda</taxon>
        <taxon>Chromadorea</taxon>
        <taxon>Rhabditida</taxon>
        <taxon>Rhabditina</taxon>
        <taxon>Rhabditomorpha</taxon>
        <taxon>Rhabditoidea</taxon>
        <taxon>Rhabditidae</taxon>
        <taxon>Peloderinae</taxon>
        <taxon>Caenorhabditis</taxon>
    </lineage>
</organism>
<gene>
    <name evidence="3" type="ORF">CBOVIS_LOCUS1314</name>
</gene>
<dbReference type="EMBL" id="CADEPM010000001">
    <property type="protein sequence ID" value="CAB3397980.1"/>
    <property type="molecule type" value="Genomic_DNA"/>
</dbReference>
<evidence type="ECO:0000313" key="4">
    <source>
        <dbReference type="Proteomes" id="UP000494206"/>
    </source>
</evidence>
<keyword evidence="4" id="KW-1185">Reference proteome</keyword>
<dbReference type="PROSITE" id="PS50108">
    <property type="entry name" value="CRIB"/>
    <property type="match status" value="1"/>
</dbReference>